<keyword evidence="2" id="KW-1185">Reference proteome</keyword>
<sequence>MEMDEMADHYFTHDGRLASFKSAQPVARPSNAKGKAPKAIAWPHKQLNTAYFASAGFFFEPTPEAPDNTVCFLCLKPVAGWEEDDNPLEEHLRLSPHCGWAVVAAIDAGLGDYALDDPSSTEMAGARKATFAGRWPHEGKRGWKCKTKQLVESGWKYTPTSESNDMATCTYCSLALDGWEPKDNPWDEHYKRSPDCQFFALMDQYRKGPGKKKGRGKGARASQASRLSVQSIATTAASDMTSMLEHPADHEDSVMTTTSVMTQGGTKRVRAKKGTTAKGKKARAKKEEAVEVLEDAPEVEEPAPPPPPPKPTRGRKRASDTVEDSVLMTAEAPAAKKRATRAQKTNTVDASIVEQEPDQEMRDVDPAPKSKAKSKKGRSTNSRGTRKVSAASTVSTASIDEDAAHMMDDEELDRQLQADFDRPLSDDENIAADSDSGRKAPAKAKGKKAATKKVSIADQDETPNDHAMFDPEPPQIDEAQVDAELKALETEMELEQAETLPVPKKGRKAGTRKASKQTTKKAKEQQAAEPVLEPEHEPNVEVATVDEDELAEGHDTSIVSNATVVRTSISSNTAPKKRGRPSKKAAAVPADPQPDELAQEARAEEPPQIDRMDFAQTSKKLPATELKPLPQAATVTFSATDKPLPLPPAESDELRVPATPKAPVISPAPAAKQATLSPSPSPQTSDAENEPPSSKPSNTEKSTRVALAPVAATPVRTSPSKRNILAGLQSTAPWDAVDVETLFDELDKENGLASAKFLKGGADITSPEKRMTVEEWIHHNAEEAQQKLRLECEAMVTAFEREGTKAMQTLDGLIVD</sequence>
<evidence type="ECO:0000313" key="2">
    <source>
        <dbReference type="Proteomes" id="UP001497700"/>
    </source>
</evidence>
<dbReference type="Proteomes" id="UP001497700">
    <property type="component" value="Unassembled WGS sequence"/>
</dbReference>
<gene>
    <name evidence="1" type="ORF">F4820DRAFT_415743</name>
</gene>
<accession>A0ACB9Z6B0</accession>
<dbReference type="EMBL" id="MU393454">
    <property type="protein sequence ID" value="KAI4866837.1"/>
    <property type="molecule type" value="Genomic_DNA"/>
</dbReference>
<evidence type="ECO:0000313" key="1">
    <source>
        <dbReference type="EMBL" id="KAI4866837.1"/>
    </source>
</evidence>
<protein>
    <submittedName>
        <fullName evidence="1">Uncharacterized protein</fullName>
    </submittedName>
</protein>
<reference evidence="1 2" key="1">
    <citation type="journal article" date="2022" name="New Phytol.">
        <title>Ecological generalism drives hyperdiversity of secondary metabolite gene clusters in xylarialean endophytes.</title>
        <authorList>
            <person name="Franco M.E.E."/>
            <person name="Wisecaver J.H."/>
            <person name="Arnold A.E."/>
            <person name="Ju Y.M."/>
            <person name="Slot J.C."/>
            <person name="Ahrendt S."/>
            <person name="Moore L.P."/>
            <person name="Eastman K.E."/>
            <person name="Scott K."/>
            <person name="Konkel Z."/>
            <person name="Mondo S.J."/>
            <person name="Kuo A."/>
            <person name="Hayes R.D."/>
            <person name="Haridas S."/>
            <person name="Andreopoulos B."/>
            <person name="Riley R."/>
            <person name="LaButti K."/>
            <person name="Pangilinan J."/>
            <person name="Lipzen A."/>
            <person name="Amirebrahimi M."/>
            <person name="Yan J."/>
            <person name="Adam C."/>
            <person name="Keymanesh K."/>
            <person name="Ng V."/>
            <person name="Louie K."/>
            <person name="Northen T."/>
            <person name="Drula E."/>
            <person name="Henrissat B."/>
            <person name="Hsieh H.M."/>
            <person name="Youens-Clark K."/>
            <person name="Lutzoni F."/>
            <person name="Miadlikowska J."/>
            <person name="Eastwood D.C."/>
            <person name="Hamelin R.C."/>
            <person name="Grigoriev I.V."/>
            <person name="U'Ren J.M."/>
        </authorList>
    </citation>
    <scope>NUCLEOTIDE SEQUENCE [LARGE SCALE GENOMIC DNA]</scope>
    <source>
        <strain evidence="1 2">CBS 119005</strain>
    </source>
</reference>
<name>A0ACB9Z6B0_9PEZI</name>
<comment type="caution">
    <text evidence="1">The sequence shown here is derived from an EMBL/GenBank/DDBJ whole genome shotgun (WGS) entry which is preliminary data.</text>
</comment>
<organism evidence="1 2">
    <name type="scientific">Hypoxylon rubiginosum</name>
    <dbReference type="NCBI Taxonomy" id="110542"/>
    <lineage>
        <taxon>Eukaryota</taxon>
        <taxon>Fungi</taxon>
        <taxon>Dikarya</taxon>
        <taxon>Ascomycota</taxon>
        <taxon>Pezizomycotina</taxon>
        <taxon>Sordariomycetes</taxon>
        <taxon>Xylariomycetidae</taxon>
        <taxon>Xylariales</taxon>
        <taxon>Hypoxylaceae</taxon>
        <taxon>Hypoxylon</taxon>
    </lineage>
</organism>
<proteinExistence type="predicted"/>